<feature type="transmembrane region" description="Helical" evidence="2">
    <location>
        <begin position="15"/>
        <end position="34"/>
    </location>
</feature>
<sequence length="72" mass="7707">MSGVLLAVDAEDVSAGPLGLLVVVLMIIATVFLIRNMNARLRRLPREFPDQRAAGRPGAPDGPADEPGRDRD</sequence>
<name>A0A6J4MSN4_9ACTN</name>
<dbReference type="AlphaFoldDB" id="A0A6J4MSN4"/>
<keyword evidence="2" id="KW-1133">Transmembrane helix</keyword>
<evidence type="ECO:0000313" key="3">
    <source>
        <dbReference type="EMBL" id="CAA9363466.1"/>
    </source>
</evidence>
<accession>A0A6J4MSN4</accession>
<feature type="region of interest" description="Disordered" evidence="1">
    <location>
        <begin position="47"/>
        <end position="72"/>
    </location>
</feature>
<feature type="compositionally biased region" description="Low complexity" evidence="1">
    <location>
        <begin position="52"/>
        <end position="62"/>
    </location>
</feature>
<keyword evidence="2" id="KW-0472">Membrane</keyword>
<keyword evidence="2" id="KW-0812">Transmembrane</keyword>
<proteinExistence type="predicted"/>
<dbReference type="EMBL" id="CADCUH010000185">
    <property type="protein sequence ID" value="CAA9363466.1"/>
    <property type="molecule type" value="Genomic_DNA"/>
</dbReference>
<protein>
    <submittedName>
        <fullName evidence="3">Uncharacterized protein</fullName>
    </submittedName>
</protein>
<evidence type="ECO:0000256" key="2">
    <source>
        <dbReference type="SAM" id="Phobius"/>
    </source>
</evidence>
<reference evidence="3" key="1">
    <citation type="submission" date="2020-02" db="EMBL/GenBank/DDBJ databases">
        <authorList>
            <person name="Meier V. D."/>
        </authorList>
    </citation>
    <scope>NUCLEOTIDE SEQUENCE</scope>
    <source>
        <strain evidence="3">AVDCRST_MAG36</strain>
    </source>
</reference>
<gene>
    <name evidence="3" type="ORF">AVDCRST_MAG36-2836</name>
</gene>
<evidence type="ECO:0000256" key="1">
    <source>
        <dbReference type="SAM" id="MobiDB-lite"/>
    </source>
</evidence>
<organism evidence="3">
    <name type="scientific">uncultured Nocardioidaceae bacterium</name>
    <dbReference type="NCBI Taxonomy" id="253824"/>
    <lineage>
        <taxon>Bacteria</taxon>
        <taxon>Bacillati</taxon>
        <taxon>Actinomycetota</taxon>
        <taxon>Actinomycetes</taxon>
        <taxon>Propionibacteriales</taxon>
        <taxon>Nocardioidaceae</taxon>
        <taxon>environmental samples</taxon>
    </lineage>
</organism>